<keyword evidence="3" id="KW-1185">Reference proteome</keyword>
<dbReference type="Proteomes" id="UP001597318">
    <property type="component" value="Unassembled WGS sequence"/>
</dbReference>
<name>A0ABW5C6Y9_9BACI</name>
<dbReference type="RefSeq" id="WP_247343142.1">
    <property type="nucleotide sequence ID" value="NZ_CP095550.1"/>
</dbReference>
<organism evidence="2 3">
    <name type="scientific">Metabacillus endolithicus</name>
    <dbReference type="NCBI Taxonomy" id="1535204"/>
    <lineage>
        <taxon>Bacteria</taxon>
        <taxon>Bacillati</taxon>
        <taxon>Bacillota</taxon>
        <taxon>Bacilli</taxon>
        <taxon>Bacillales</taxon>
        <taxon>Bacillaceae</taxon>
        <taxon>Metabacillus</taxon>
    </lineage>
</organism>
<accession>A0ABW5C6Y9</accession>
<dbReference type="EMBL" id="JBHUIK010000009">
    <property type="protein sequence ID" value="MFD2216861.1"/>
    <property type="molecule type" value="Genomic_DNA"/>
</dbReference>
<protein>
    <submittedName>
        <fullName evidence="2">Uncharacterized protein</fullName>
    </submittedName>
</protein>
<sequence length="65" mass="7384">MSNDHEESYKAQSRIEKSGNSDVDVHITIDLDVKPVAFAMLYSLLASQQLTSDQFEEAIKRLQEL</sequence>
<reference evidence="3" key="1">
    <citation type="journal article" date="2019" name="Int. J. Syst. Evol. Microbiol.">
        <title>The Global Catalogue of Microorganisms (GCM) 10K type strain sequencing project: providing services to taxonomists for standard genome sequencing and annotation.</title>
        <authorList>
            <consortium name="The Broad Institute Genomics Platform"/>
            <consortium name="The Broad Institute Genome Sequencing Center for Infectious Disease"/>
            <person name="Wu L."/>
            <person name="Ma J."/>
        </authorList>
    </citation>
    <scope>NUCLEOTIDE SEQUENCE [LARGE SCALE GENOMIC DNA]</scope>
    <source>
        <strain evidence="3">CGMCC 1.15474</strain>
    </source>
</reference>
<feature type="region of interest" description="Disordered" evidence="1">
    <location>
        <begin position="1"/>
        <end position="20"/>
    </location>
</feature>
<evidence type="ECO:0000313" key="3">
    <source>
        <dbReference type="Proteomes" id="UP001597318"/>
    </source>
</evidence>
<evidence type="ECO:0000313" key="2">
    <source>
        <dbReference type="EMBL" id="MFD2216861.1"/>
    </source>
</evidence>
<comment type="caution">
    <text evidence="2">The sequence shown here is derived from an EMBL/GenBank/DDBJ whole genome shotgun (WGS) entry which is preliminary data.</text>
</comment>
<evidence type="ECO:0000256" key="1">
    <source>
        <dbReference type="SAM" id="MobiDB-lite"/>
    </source>
</evidence>
<proteinExistence type="predicted"/>
<gene>
    <name evidence="2" type="ORF">ACFSKK_24635</name>
</gene>